<keyword evidence="5 9" id="KW-0418">Kinase</keyword>
<dbReference type="OrthoDB" id="9813151at2"/>
<keyword evidence="4" id="KW-0808">Transferase</keyword>
<feature type="domain" description="Histidine kinase" evidence="8">
    <location>
        <begin position="199"/>
        <end position="408"/>
    </location>
</feature>
<evidence type="ECO:0000256" key="6">
    <source>
        <dbReference type="ARBA" id="ARBA00023012"/>
    </source>
</evidence>
<dbReference type="SMART" id="SM00388">
    <property type="entry name" value="HisKA"/>
    <property type="match status" value="1"/>
</dbReference>
<dbReference type="Proteomes" id="UP000273326">
    <property type="component" value="Chromosome"/>
</dbReference>
<dbReference type="Pfam" id="PF00512">
    <property type="entry name" value="HisKA"/>
    <property type="match status" value="1"/>
</dbReference>
<feature type="transmembrane region" description="Helical" evidence="7">
    <location>
        <begin position="156"/>
        <end position="178"/>
    </location>
</feature>
<evidence type="ECO:0000259" key="8">
    <source>
        <dbReference type="PROSITE" id="PS50109"/>
    </source>
</evidence>
<dbReference type="SMART" id="SM00387">
    <property type="entry name" value="HATPase_c"/>
    <property type="match status" value="1"/>
</dbReference>
<comment type="catalytic activity">
    <reaction evidence="1">
        <text>ATP + protein L-histidine = ADP + protein N-phospho-L-histidine.</text>
        <dbReference type="EC" id="2.7.13.3"/>
    </reaction>
</comment>
<dbReference type="Pfam" id="PF02518">
    <property type="entry name" value="HATPase_c"/>
    <property type="match status" value="1"/>
</dbReference>
<evidence type="ECO:0000256" key="4">
    <source>
        <dbReference type="ARBA" id="ARBA00022679"/>
    </source>
</evidence>
<dbReference type="InterPro" id="IPR003594">
    <property type="entry name" value="HATPase_dom"/>
</dbReference>
<dbReference type="SUPFAM" id="SSF55874">
    <property type="entry name" value="ATPase domain of HSP90 chaperone/DNA topoisomerase II/histidine kinase"/>
    <property type="match status" value="1"/>
</dbReference>
<dbReference type="InterPro" id="IPR005467">
    <property type="entry name" value="His_kinase_dom"/>
</dbReference>
<evidence type="ECO:0000256" key="3">
    <source>
        <dbReference type="ARBA" id="ARBA00022553"/>
    </source>
</evidence>
<dbReference type="EMBL" id="CP034465">
    <property type="protein sequence ID" value="AZP04309.1"/>
    <property type="molecule type" value="Genomic_DNA"/>
</dbReference>
<evidence type="ECO:0000256" key="5">
    <source>
        <dbReference type="ARBA" id="ARBA00022777"/>
    </source>
</evidence>
<evidence type="ECO:0000256" key="1">
    <source>
        <dbReference type="ARBA" id="ARBA00000085"/>
    </source>
</evidence>
<feature type="transmembrane region" description="Helical" evidence="7">
    <location>
        <begin position="6"/>
        <end position="28"/>
    </location>
</feature>
<dbReference type="AlphaFoldDB" id="A0A3S9HAB6"/>
<reference evidence="10" key="1">
    <citation type="submission" date="2018-12" db="EMBL/GenBank/DDBJ databases">
        <title>Complete genome sequencing of Jeotgalibaca sp. H21T32.</title>
        <authorList>
            <person name="Bae J.-W."/>
            <person name="Lee S.-Y."/>
        </authorList>
    </citation>
    <scope>NUCLEOTIDE SEQUENCE [LARGE SCALE GENOMIC DNA]</scope>
    <source>
        <strain evidence="10">H21T32</strain>
    </source>
</reference>
<gene>
    <name evidence="9" type="ORF">EJN90_06450</name>
</gene>
<dbReference type="SUPFAM" id="SSF47384">
    <property type="entry name" value="Homodimeric domain of signal transducing histidine kinase"/>
    <property type="match status" value="1"/>
</dbReference>
<dbReference type="PANTHER" id="PTHR43547:SF2">
    <property type="entry name" value="HYBRID SIGNAL TRANSDUCTION HISTIDINE KINASE C"/>
    <property type="match status" value="1"/>
</dbReference>
<keyword evidence="7" id="KW-1133">Transmembrane helix</keyword>
<sequence length="408" mass="46312">MIEKLRYKFIIITMGSVFFVMAGILLALNGFNYIHARNRADEVLEVLAENDGSFPQLEGPRNNFGPGNAINSETPFETRFFKVIANEEGEILQIDTSRVRSVDSELAQSYGEAVLTGDKEKGYLDDFRYWKVMQEEGTQLLLFVDNYRELETFRSFLRNSIFIGIASLIMILLLVVFFSKKIVAPVQENLDKQKRFITDAGHEIKTPLSIISANNDVQELIDGQSEWTQSTRNQIVRLNRLVEEMLSLARMEEGSFIQKMESIELSKVVREEITPFQLLCEQEGISFSTSIEESIVIQGEKESLRKVCSILLDNAQKYVTEKGMIQVELKKEKKKVVLSVSNSVDSLPEKLDRLFDRFYRESESRNQRVGGYGIGLSLAQAIVGQHGGSIEASSPSSNQIQFDVRFPL</sequence>
<keyword evidence="10" id="KW-1185">Reference proteome</keyword>
<keyword evidence="6" id="KW-0902">Two-component regulatory system</keyword>
<evidence type="ECO:0000256" key="7">
    <source>
        <dbReference type="SAM" id="Phobius"/>
    </source>
</evidence>
<dbReference type="KEGG" id="jeh:EJN90_06450"/>
<proteinExistence type="predicted"/>
<protein>
    <recommendedName>
        <fullName evidence="2">histidine kinase</fullName>
        <ecNumber evidence="2">2.7.13.3</ecNumber>
    </recommendedName>
</protein>
<dbReference type="PRINTS" id="PR00344">
    <property type="entry name" value="BCTRLSENSOR"/>
</dbReference>
<dbReference type="PANTHER" id="PTHR43547">
    <property type="entry name" value="TWO-COMPONENT HISTIDINE KINASE"/>
    <property type="match status" value="1"/>
</dbReference>
<name>A0A3S9HAB6_9LACT</name>
<dbReference type="Gene3D" id="1.10.287.130">
    <property type="match status" value="1"/>
</dbReference>
<evidence type="ECO:0000313" key="9">
    <source>
        <dbReference type="EMBL" id="AZP04309.1"/>
    </source>
</evidence>
<keyword evidence="7" id="KW-0472">Membrane</keyword>
<dbReference type="InterPro" id="IPR004358">
    <property type="entry name" value="Sig_transdc_His_kin-like_C"/>
</dbReference>
<evidence type="ECO:0000256" key="2">
    <source>
        <dbReference type="ARBA" id="ARBA00012438"/>
    </source>
</evidence>
<dbReference type="PROSITE" id="PS50109">
    <property type="entry name" value="HIS_KIN"/>
    <property type="match status" value="1"/>
</dbReference>
<dbReference type="RefSeq" id="WP_126109596.1">
    <property type="nucleotide sequence ID" value="NZ_CP034465.1"/>
</dbReference>
<keyword evidence="3" id="KW-0597">Phosphoprotein</keyword>
<dbReference type="InterPro" id="IPR036097">
    <property type="entry name" value="HisK_dim/P_sf"/>
</dbReference>
<dbReference type="CDD" id="cd00082">
    <property type="entry name" value="HisKA"/>
    <property type="match status" value="1"/>
</dbReference>
<accession>A0A3S9HAB6</accession>
<dbReference type="InterPro" id="IPR036890">
    <property type="entry name" value="HATPase_C_sf"/>
</dbReference>
<dbReference type="GO" id="GO:0000155">
    <property type="term" value="F:phosphorelay sensor kinase activity"/>
    <property type="evidence" value="ECO:0007669"/>
    <property type="project" value="InterPro"/>
</dbReference>
<dbReference type="EC" id="2.7.13.3" evidence="2"/>
<dbReference type="InterPro" id="IPR003661">
    <property type="entry name" value="HisK_dim/P_dom"/>
</dbReference>
<organism evidence="9 10">
    <name type="scientific">Jeotgalibaca ciconiae</name>
    <dbReference type="NCBI Taxonomy" id="2496265"/>
    <lineage>
        <taxon>Bacteria</taxon>
        <taxon>Bacillati</taxon>
        <taxon>Bacillota</taxon>
        <taxon>Bacilli</taxon>
        <taxon>Lactobacillales</taxon>
        <taxon>Carnobacteriaceae</taxon>
        <taxon>Jeotgalibaca</taxon>
    </lineage>
</organism>
<keyword evidence="7" id="KW-0812">Transmembrane</keyword>
<evidence type="ECO:0000313" key="10">
    <source>
        <dbReference type="Proteomes" id="UP000273326"/>
    </source>
</evidence>
<dbReference type="Gene3D" id="3.30.565.10">
    <property type="entry name" value="Histidine kinase-like ATPase, C-terminal domain"/>
    <property type="match status" value="1"/>
</dbReference>